<proteinExistence type="predicted"/>
<comment type="caution">
    <text evidence="1">The sequence shown here is derived from an EMBL/GenBank/DDBJ whole genome shotgun (WGS) entry which is preliminary data.</text>
</comment>
<dbReference type="AlphaFoldDB" id="A0AAV8Y0F0"/>
<protein>
    <recommendedName>
        <fullName evidence="3">Transposase</fullName>
    </recommendedName>
</protein>
<sequence length="226" mass="26116">MVVNGCRVNEVVQQETLLEGEEAFRCRYKISQETGIPYSTLKKRYNLANDNDDSYKTLLSWIDIPYSLLRTKQLGIAERFNHVNRTAGKDWLSGFLQRHPDLSIRKSEATIINRILGFSKTEILMMQYKFEPRMIYNVDKTGVTTIQQTENYSSQRAIGVGSVTSWERSRTVTVICAMIPSGYFIPHLFIFPRQRHSPHLEKDGPLELFTHVIIMGGPTKRYPFYG</sequence>
<dbReference type="EMBL" id="JAPWTK010000260">
    <property type="protein sequence ID" value="KAJ8944283.1"/>
    <property type="molecule type" value="Genomic_DNA"/>
</dbReference>
<gene>
    <name evidence="1" type="ORF">NQ318_009660</name>
</gene>
<keyword evidence="2" id="KW-1185">Reference proteome</keyword>
<evidence type="ECO:0008006" key="3">
    <source>
        <dbReference type="Google" id="ProtNLM"/>
    </source>
</evidence>
<accession>A0AAV8Y0F0</accession>
<reference evidence="1" key="1">
    <citation type="journal article" date="2023" name="Insect Mol. Biol.">
        <title>Genome sequencing provides insights into the evolution of gene families encoding plant cell wall-degrading enzymes in longhorned beetles.</title>
        <authorList>
            <person name="Shin N.R."/>
            <person name="Okamura Y."/>
            <person name="Kirsch R."/>
            <person name="Pauchet Y."/>
        </authorList>
    </citation>
    <scope>NUCLEOTIDE SEQUENCE</scope>
    <source>
        <strain evidence="1">AMC_N1</strain>
    </source>
</reference>
<evidence type="ECO:0000313" key="1">
    <source>
        <dbReference type="EMBL" id="KAJ8944283.1"/>
    </source>
</evidence>
<name>A0AAV8Y0F0_9CUCU</name>
<dbReference type="Proteomes" id="UP001162162">
    <property type="component" value="Unassembled WGS sequence"/>
</dbReference>
<organism evidence="1 2">
    <name type="scientific">Aromia moschata</name>
    <dbReference type="NCBI Taxonomy" id="1265417"/>
    <lineage>
        <taxon>Eukaryota</taxon>
        <taxon>Metazoa</taxon>
        <taxon>Ecdysozoa</taxon>
        <taxon>Arthropoda</taxon>
        <taxon>Hexapoda</taxon>
        <taxon>Insecta</taxon>
        <taxon>Pterygota</taxon>
        <taxon>Neoptera</taxon>
        <taxon>Endopterygota</taxon>
        <taxon>Coleoptera</taxon>
        <taxon>Polyphaga</taxon>
        <taxon>Cucujiformia</taxon>
        <taxon>Chrysomeloidea</taxon>
        <taxon>Cerambycidae</taxon>
        <taxon>Cerambycinae</taxon>
        <taxon>Callichromatini</taxon>
        <taxon>Aromia</taxon>
    </lineage>
</organism>
<evidence type="ECO:0000313" key="2">
    <source>
        <dbReference type="Proteomes" id="UP001162162"/>
    </source>
</evidence>